<dbReference type="Pfam" id="PF01282">
    <property type="entry name" value="Ribosomal_S24e"/>
    <property type="match status" value="1"/>
</dbReference>
<dbReference type="GO" id="GO:0005840">
    <property type="term" value="C:ribosome"/>
    <property type="evidence" value="ECO:0007669"/>
    <property type="project" value="UniProtKB-KW"/>
</dbReference>
<comment type="similarity">
    <text evidence="3">Belongs to the eukaryotic ribosomal protein eS24 family.</text>
</comment>
<evidence type="ECO:0000313" key="4">
    <source>
        <dbReference type="EMBL" id="RZN64119.1"/>
    </source>
</evidence>
<dbReference type="GO" id="GO:1990904">
    <property type="term" value="C:ribonucleoprotein complex"/>
    <property type="evidence" value="ECO:0007669"/>
    <property type="project" value="UniProtKB-KW"/>
</dbReference>
<protein>
    <recommendedName>
        <fullName evidence="3">Small ribosomal subunit protein eS24</fullName>
    </recommendedName>
</protein>
<keyword evidence="2 3" id="KW-0687">Ribonucleoprotein</keyword>
<dbReference type="SUPFAM" id="SSF54189">
    <property type="entry name" value="Ribosomal proteins S24e, L23 and L15e"/>
    <property type="match status" value="1"/>
</dbReference>
<dbReference type="EMBL" id="RXIF01000010">
    <property type="protein sequence ID" value="RZN64119.1"/>
    <property type="molecule type" value="Genomic_DNA"/>
</dbReference>
<dbReference type="GO" id="GO:0006412">
    <property type="term" value="P:translation"/>
    <property type="evidence" value="ECO:0007669"/>
    <property type="project" value="UniProtKB-UniRule"/>
</dbReference>
<organism evidence="4 5">
    <name type="scientific">Methanoliparum thermophilum</name>
    <dbReference type="NCBI Taxonomy" id="2491083"/>
    <lineage>
        <taxon>Archaea</taxon>
        <taxon>Methanobacteriati</taxon>
        <taxon>Methanobacteriota</taxon>
        <taxon>Candidatus Methanoliparia</taxon>
        <taxon>Candidatus Methanoliparales</taxon>
        <taxon>Candidatus Methanoliparaceae</taxon>
        <taxon>Candidatus Methanoliparum</taxon>
    </lineage>
</organism>
<dbReference type="HAMAP" id="MF_00545">
    <property type="entry name" value="Ribosomal_eS24"/>
    <property type="match status" value="1"/>
</dbReference>
<gene>
    <name evidence="3 4" type="primary">rps24e</name>
    <name evidence="4" type="ORF">EF806_05745</name>
</gene>
<evidence type="ECO:0000256" key="2">
    <source>
        <dbReference type="ARBA" id="ARBA00023274"/>
    </source>
</evidence>
<evidence type="ECO:0000256" key="3">
    <source>
        <dbReference type="HAMAP-Rule" id="MF_00545"/>
    </source>
</evidence>
<proteinExistence type="inferred from homology"/>
<accession>A0A520KRB0</accession>
<keyword evidence="1 3" id="KW-0689">Ribosomal protein</keyword>
<comment type="caution">
    <text evidence="4">The sequence shown here is derived from an EMBL/GenBank/DDBJ whole genome shotgun (WGS) entry which is preliminary data.</text>
</comment>
<dbReference type="InterPro" id="IPR001976">
    <property type="entry name" value="Ribosomal_eS24"/>
</dbReference>
<evidence type="ECO:0000256" key="1">
    <source>
        <dbReference type="ARBA" id="ARBA00022980"/>
    </source>
</evidence>
<dbReference type="InterPro" id="IPR012678">
    <property type="entry name" value="Ribosomal_uL23/eL15/eS24_sf"/>
</dbReference>
<sequence>MEIELLDRKKNKLLSREEIKFKVKQNGPTPKKDEMAKKLASRLNIDNEQLLVISSLRSRKGLSETIGYAKLYDDLNVLKRIEGSKTEER</sequence>
<dbReference type="Gene3D" id="3.30.70.330">
    <property type="match status" value="1"/>
</dbReference>
<dbReference type="GO" id="GO:0003735">
    <property type="term" value="F:structural constituent of ribosome"/>
    <property type="evidence" value="ECO:0007669"/>
    <property type="project" value="InterPro"/>
</dbReference>
<dbReference type="AlphaFoldDB" id="A0A520KRB0"/>
<evidence type="ECO:0000313" key="5">
    <source>
        <dbReference type="Proteomes" id="UP000317158"/>
    </source>
</evidence>
<dbReference type="Proteomes" id="UP000317158">
    <property type="component" value="Unassembled WGS sequence"/>
</dbReference>
<dbReference type="InterPro" id="IPR012677">
    <property type="entry name" value="Nucleotide-bd_a/b_plait_sf"/>
</dbReference>
<name>A0A520KRB0_METT2</name>
<reference evidence="4 5" key="1">
    <citation type="journal article" date="2019" name="Nat. Microbiol.">
        <title>Wide diversity of methane and short-chain alkane metabolisms in uncultured archaea.</title>
        <authorList>
            <person name="Borrel G."/>
            <person name="Adam P.S."/>
            <person name="McKay L.J."/>
            <person name="Chen L.X."/>
            <person name="Sierra-Garcia I.N."/>
            <person name="Sieber C.M."/>
            <person name="Letourneur Q."/>
            <person name="Ghozlane A."/>
            <person name="Andersen G.L."/>
            <person name="Li W.J."/>
            <person name="Hallam S.J."/>
            <person name="Muyzer G."/>
            <person name="de Oliveira V.M."/>
            <person name="Inskeep W.P."/>
            <person name="Banfield J.F."/>
            <person name="Gribaldo S."/>
        </authorList>
    </citation>
    <scope>NUCLEOTIDE SEQUENCE [LARGE SCALE GENOMIC DNA]</scope>
    <source>
        <strain evidence="4">NM1a</strain>
    </source>
</reference>